<keyword evidence="3" id="KW-1185">Reference proteome</keyword>
<proteinExistence type="predicted"/>
<keyword evidence="1" id="KW-0812">Transmembrane</keyword>
<gene>
    <name evidence="2" type="ORF">P4T90_17080</name>
</gene>
<dbReference type="EMBL" id="JARMAB010000026">
    <property type="protein sequence ID" value="MED1204761.1"/>
    <property type="molecule type" value="Genomic_DNA"/>
</dbReference>
<accession>A0ABU6MJ95</accession>
<evidence type="ECO:0000256" key="1">
    <source>
        <dbReference type="SAM" id="Phobius"/>
    </source>
</evidence>
<name>A0ABU6MJ95_9BACI</name>
<keyword evidence="1" id="KW-0472">Membrane</keyword>
<sequence length="122" mass="13476">MSILYGVLSIFIIITISSLIISLILRFTDLQEHSINLFVTILSFAALFIGGFICGGKGRQKGWLAGGMTGVSYTFLIFLMQYLGYGHVFSFSQIVYHICYIITAMMGGVLGVNVLSNRSEKF</sequence>
<dbReference type="Pfam" id="PF12670">
    <property type="entry name" value="DUF3792"/>
    <property type="match status" value="1"/>
</dbReference>
<feature type="transmembrane region" description="Helical" evidence="1">
    <location>
        <begin position="94"/>
        <end position="115"/>
    </location>
</feature>
<feature type="transmembrane region" description="Helical" evidence="1">
    <location>
        <begin position="62"/>
        <end position="82"/>
    </location>
</feature>
<dbReference type="RefSeq" id="WP_066261905.1">
    <property type="nucleotide sequence ID" value="NZ_JARMAB010000026.1"/>
</dbReference>
<keyword evidence="1" id="KW-1133">Transmembrane helix</keyword>
<comment type="caution">
    <text evidence="2">The sequence shown here is derived from an EMBL/GenBank/DDBJ whole genome shotgun (WGS) entry which is preliminary data.</text>
</comment>
<dbReference type="InterPro" id="IPR023804">
    <property type="entry name" value="DUF3792_TM"/>
</dbReference>
<dbReference type="Proteomes" id="UP001341444">
    <property type="component" value="Unassembled WGS sequence"/>
</dbReference>
<protein>
    <submittedName>
        <fullName evidence="2">TIGR04086 family membrane protein</fullName>
    </submittedName>
</protein>
<feature type="transmembrane region" description="Helical" evidence="1">
    <location>
        <begin position="7"/>
        <end position="28"/>
    </location>
</feature>
<evidence type="ECO:0000313" key="2">
    <source>
        <dbReference type="EMBL" id="MED1204761.1"/>
    </source>
</evidence>
<evidence type="ECO:0000313" key="3">
    <source>
        <dbReference type="Proteomes" id="UP001341444"/>
    </source>
</evidence>
<reference evidence="2 3" key="1">
    <citation type="submission" date="2023-03" db="EMBL/GenBank/DDBJ databases">
        <title>Bacillus Genome Sequencing.</title>
        <authorList>
            <person name="Dunlap C."/>
        </authorList>
    </citation>
    <scope>NUCLEOTIDE SEQUENCE [LARGE SCALE GENOMIC DNA]</scope>
    <source>
        <strain evidence="2 3">B-23453</strain>
    </source>
</reference>
<feature type="transmembrane region" description="Helical" evidence="1">
    <location>
        <begin position="34"/>
        <end position="55"/>
    </location>
</feature>
<dbReference type="NCBIfam" id="TIGR04086">
    <property type="entry name" value="TIGR04086_membr"/>
    <property type="match status" value="1"/>
</dbReference>
<organism evidence="2 3">
    <name type="scientific">Heyndrickxia acidicola</name>
    <dbReference type="NCBI Taxonomy" id="209389"/>
    <lineage>
        <taxon>Bacteria</taxon>
        <taxon>Bacillati</taxon>
        <taxon>Bacillota</taxon>
        <taxon>Bacilli</taxon>
        <taxon>Bacillales</taxon>
        <taxon>Bacillaceae</taxon>
        <taxon>Heyndrickxia</taxon>
    </lineage>
</organism>